<dbReference type="Gene3D" id="3.30.2030.10">
    <property type="entry name" value="YwmB-like"/>
    <property type="match status" value="1"/>
</dbReference>
<dbReference type="Pfam" id="PF08680">
    <property type="entry name" value="DUF1779"/>
    <property type="match status" value="1"/>
</dbReference>
<dbReference type="InterPro" id="IPR036209">
    <property type="entry name" value="YwmB-like_sf"/>
</dbReference>
<organism evidence="2 3">
    <name type="scientific">Pontibacillus marinus BH030004 = DSM 16465</name>
    <dbReference type="NCBI Taxonomy" id="1385511"/>
    <lineage>
        <taxon>Bacteria</taxon>
        <taxon>Bacillati</taxon>
        <taxon>Bacillota</taxon>
        <taxon>Bacilli</taxon>
        <taxon>Bacillales</taxon>
        <taxon>Bacillaceae</taxon>
        <taxon>Pontibacillus</taxon>
    </lineage>
</organism>
<name>A0A0A5G2H8_9BACI</name>
<evidence type="ECO:0000256" key="1">
    <source>
        <dbReference type="SAM" id="SignalP"/>
    </source>
</evidence>
<dbReference type="RefSeq" id="WP_027447823.1">
    <property type="nucleotide sequence ID" value="NZ_AVPF01000025.1"/>
</dbReference>
<protein>
    <recommendedName>
        <fullName evidence="4">TATA-box binding protein</fullName>
    </recommendedName>
</protein>
<feature type="chain" id="PRO_5039713137" description="TATA-box binding protein" evidence="1">
    <location>
        <begin position="21"/>
        <end position="240"/>
    </location>
</feature>
<accession>A0A0A5G2H8</accession>
<dbReference type="eggNOG" id="ENOG5032U0Z">
    <property type="taxonomic scope" value="Bacteria"/>
</dbReference>
<evidence type="ECO:0000313" key="3">
    <source>
        <dbReference type="Proteomes" id="UP000030403"/>
    </source>
</evidence>
<keyword evidence="3" id="KW-1185">Reference proteome</keyword>
<comment type="caution">
    <text evidence="2">The sequence shown here is derived from an EMBL/GenBank/DDBJ whole genome shotgun (WGS) entry which is preliminary data.</text>
</comment>
<dbReference type="AlphaFoldDB" id="A0A0A5G2H8"/>
<feature type="signal peptide" evidence="1">
    <location>
        <begin position="1"/>
        <end position="20"/>
    </location>
</feature>
<sequence>MKKLAIILWMMIMVQAQLFASAEADNAMPLQPLRDISDFLKQHEVPIESWEVIMKKQIHHEEIPSYVQKLQTQYPDFTLTKKEGKKSNKYILNRQKAGGISEQFIVIASKEVRPYAEVLYKASGESWNPDIRRDFSPRLLTIKAERFAENTTIFTCLTTKSSGKIDGVLLLEKFRSRLQIEKLQTLNENEFISNTGYTSHWNQALPYMDKGIMNVQYALRQDMGGKTTLTFGTPIITSEY</sequence>
<dbReference type="OrthoDB" id="2962597at2"/>
<dbReference type="STRING" id="1385511.GCA_000425225_00337"/>
<proteinExistence type="predicted"/>
<dbReference type="Proteomes" id="UP000030403">
    <property type="component" value="Unassembled WGS sequence"/>
</dbReference>
<dbReference type="EMBL" id="AVPF01000025">
    <property type="protein sequence ID" value="KGX87301.1"/>
    <property type="molecule type" value="Genomic_DNA"/>
</dbReference>
<evidence type="ECO:0008006" key="4">
    <source>
        <dbReference type="Google" id="ProtNLM"/>
    </source>
</evidence>
<dbReference type="SUPFAM" id="SSF143842">
    <property type="entry name" value="YwmB-like"/>
    <property type="match status" value="1"/>
</dbReference>
<keyword evidence="1" id="KW-0732">Signal</keyword>
<reference evidence="2 3" key="1">
    <citation type="submission" date="2013-08" db="EMBL/GenBank/DDBJ databases">
        <authorList>
            <person name="Huang J."/>
            <person name="Wang G."/>
        </authorList>
    </citation>
    <scope>NUCLEOTIDE SEQUENCE [LARGE SCALE GENOMIC DNA]</scope>
    <source>
        <strain evidence="2 3">BH030004</strain>
    </source>
</reference>
<dbReference type="InterPro" id="IPR014794">
    <property type="entry name" value="DUF1779"/>
</dbReference>
<evidence type="ECO:0000313" key="2">
    <source>
        <dbReference type="EMBL" id="KGX87301.1"/>
    </source>
</evidence>
<dbReference type="Gene3D" id="3.30.360.40">
    <property type="entry name" value="YwmB-like"/>
    <property type="match status" value="1"/>
</dbReference>
<gene>
    <name evidence="2" type="ORF">N783_10225</name>
</gene>